<dbReference type="Pfam" id="PF00583">
    <property type="entry name" value="Acetyltransf_1"/>
    <property type="match status" value="1"/>
</dbReference>
<keyword evidence="5" id="KW-1185">Reference proteome</keyword>
<protein>
    <submittedName>
        <fullName evidence="4">N-acetyltransferase</fullName>
    </submittedName>
</protein>
<organism evidence="4 5">
    <name type="scientific">Dyella agri</name>
    <dbReference type="NCBI Taxonomy" id="1926869"/>
    <lineage>
        <taxon>Bacteria</taxon>
        <taxon>Pseudomonadati</taxon>
        <taxon>Pseudomonadota</taxon>
        <taxon>Gammaproteobacteria</taxon>
        <taxon>Lysobacterales</taxon>
        <taxon>Rhodanobacteraceae</taxon>
        <taxon>Dyella</taxon>
    </lineage>
</organism>
<evidence type="ECO:0000313" key="5">
    <source>
        <dbReference type="Proteomes" id="UP001620397"/>
    </source>
</evidence>
<dbReference type="EMBL" id="JADIKL010000003">
    <property type="protein sequence ID" value="MFK2930478.1"/>
    <property type="molecule type" value="Genomic_DNA"/>
</dbReference>
<dbReference type="CDD" id="cd04301">
    <property type="entry name" value="NAT_SF"/>
    <property type="match status" value="1"/>
</dbReference>
<name>A0ABW8KHU2_9GAMM</name>
<keyword evidence="2" id="KW-0012">Acyltransferase</keyword>
<dbReference type="InterPro" id="IPR016181">
    <property type="entry name" value="Acyl_CoA_acyltransferase"/>
</dbReference>
<comment type="caution">
    <text evidence="4">The sequence shown here is derived from an EMBL/GenBank/DDBJ whole genome shotgun (WGS) entry which is preliminary data.</text>
</comment>
<dbReference type="Proteomes" id="UP001620397">
    <property type="component" value="Unassembled WGS sequence"/>
</dbReference>
<dbReference type="RefSeq" id="WP_404537415.1">
    <property type="nucleotide sequence ID" value="NZ_JADIKL010000003.1"/>
</dbReference>
<feature type="domain" description="N-acetyltransferase" evidence="3">
    <location>
        <begin position="3"/>
        <end position="151"/>
    </location>
</feature>
<reference evidence="4 5" key="1">
    <citation type="submission" date="2020-10" db="EMBL/GenBank/DDBJ databases">
        <title>Phylogeny of dyella-like bacteria.</title>
        <authorList>
            <person name="Fu J."/>
        </authorList>
    </citation>
    <scope>NUCLEOTIDE SEQUENCE [LARGE SCALE GENOMIC DNA]</scope>
    <source>
        <strain evidence="4 5">DKC-1</strain>
    </source>
</reference>
<dbReference type="PANTHER" id="PTHR43877:SF1">
    <property type="entry name" value="ACETYLTRANSFERASE"/>
    <property type="match status" value="1"/>
</dbReference>
<evidence type="ECO:0000256" key="1">
    <source>
        <dbReference type="ARBA" id="ARBA00022679"/>
    </source>
</evidence>
<dbReference type="InterPro" id="IPR050832">
    <property type="entry name" value="Bact_Acetyltransf"/>
</dbReference>
<dbReference type="InterPro" id="IPR000182">
    <property type="entry name" value="GNAT_dom"/>
</dbReference>
<accession>A0ABW8KHU2</accession>
<evidence type="ECO:0000259" key="3">
    <source>
        <dbReference type="PROSITE" id="PS51186"/>
    </source>
</evidence>
<gene>
    <name evidence="4" type="ORF">ISP14_06675</name>
</gene>
<proteinExistence type="predicted"/>
<evidence type="ECO:0000313" key="4">
    <source>
        <dbReference type="EMBL" id="MFK2930478.1"/>
    </source>
</evidence>
<dbReference type="PANTHER" id="PTHR43877">
    <property type="entry name" value="AMINOALKYLPHOSPHONATE N-ACETYLTRANSFERASE-RELATED-RELATED"/>
    <property type="match status" value="1"/>
</dbReference>
<keyword evidence="1" id="KW-0808">Transferase</keyword>
<sequence>MTPVLRRLRPGPQDLEATLAVHRAAFGRDDEAWLLQRLREAGDNTLEWLAEADGQVIGHVAYSPIRIEQGDDGRALGLAPVGVLPAWQRRGIGRALIDASLAALRQDGQTPLVVVLGDPAWYARSGFTPASVAGLHDIYGGGDAFMAQALRPNGLDGRRGRVDYAPAFDLLTE</sequence>
<dbReference type="SUPFAM" id="SSF55729">
    <property type="entry name" value="Acyl-CoA N-acyltransferases (Nat)"/>
    <property type="match status" value="1"/>
</dbReference>
<evidence type="ECO:0000256" key="2">
    <source>
        <dbReference type="ARBA" id="ARBA00023315"/>
    </source>
</evidence>
<dbReference type="PROSITE" id="PS51186">
    <property type="entry name" value="GNAT"/>
    <property type="match status" value="1"/>
</dbReference>
<dbReference type="Gene3D" id="3.40.630.30">
    <property type="match status" value="1"/>
</dbReference>